<evidence type="ECO:0000313" key="11">
    <source>
        <dbReference type="EMBL" id="SDR76370.1"/>
    </source>
</evidence>
<evidence type="ECO:0000256" key="4">
    <source>
        <dbReference type="ARBA" id="ARBA00022989"/>
    </source>
</evidence>
<organism evidence="11 12">
    <name type="scientific">Friedmanniella luteola</name>
    <dbReference type="NCBI Taxonomy" id="546871"/>
    <lineage>
        <taxon>Bacteria</taxon>
        <taxon>Bacillati</taxon>
        <taxon>Actinomycetota</taxon>
        <taxon>Actinomycetes</taxon>
        <taxon>Propionibacteriales</taxon>
        <taxon>Nocardioidaceae</taxon>
        <taxon>Friedmanniella</taxon>
    </lineage>
</organism>
<sequence>MHLRPRSVGLVFVGGAAGTAVRALAAAAVPPRSGVPVTVLVVNVVGAFLLGLLLQRLQHAGRDDGRRRDLRLLLGTGVLGGFTTYSALAVDTAGLAADGRAGAAALYGGGTLVLGLAAALLGLRCGGLGRAAR</sequence>
<dbReference type="GO" id="GO:0062054">
    <property type="term" value="F:fluoride channel activity"/>
    <property type="evidence" value="ECO:0007669"/>
    <property type="project" value="UniProtKB-UniRule"/>
</dbReference>
<comment type="activity regulation">
    <text evidence="10">Na(+) is not transported, but it plays an essential structural role and its presence is essential for fluoride channel function.</text>
</comment>
<keyword evidence="5 10" id="KW-0472">Membrane</keyword>
<evidence type="ECO:0000256" key="1">
    <source>
        <dbReference type="ARBA" id="ARBA00004651"/>
    </source>
</evidence>
<feature type="transmembrane region" description="Helical" evidence="10">
    <location>
        <begin position="70"/>
        <end position="90"/>
    </location>
</feature>
<comment type="similarity">
    <text evidence="7 10">Belongs to the fluoride channel Fluc/FEX (TC 1.A.43) family.</text>
</comment>
<evidence type="ECO:0000256" key="7">
    <source>
        <dbReference type="ARBA" id="ARBA00035120"/>
    </source>
</evidence>
<keyword evidence="4 10" id="KW-1133">Transmembrane helix</keyword>
<feature type="binding site" evidence="10">
    <location>
        <position position="80"/>
    </location>
    <ligand>
        <name>Na(+)</name>
        <dbReference type="ChEBI" id="CHEBI:29101"/>
        <note>structural</note>
    </ligand>
</feature>
<comment type="subcellular location">
    <subcellularLocation>
        <location evidence="1 10">Cell membrane</location>
        <topology evidence="1 10">Multi-pass membrane protein</topology>
    </subcellularLocation>
</comment>
<evidence type="ECO:0000256" key="10">
    <source>
        <dbReference type="HAMAP-Rule" id="MF_00454"/>
    </source>
</evidence>
<reference evidence="11 12" key="1">
    <citation type="submission" date="2016-10" db="EMBL/GenBank/DDBJ databases">
        <authorList>
            <person name="de Groot N.N."/>
        </authorList>
    </citation>
    <scope>NUCLEOTIDE SEQUENCE [LARGE SCALE GENOMIC DNA]</scope>
    <source>
        <strain evidence="11 12">DSM 21741</strain>
    </source>
</reference>
<evidence type="ECO:0000256" key="2">
    <source>
        <dbReference type="ARBA" id="ARBA00022475"/>
    </source>
</evidence>
<proteinExistence type="inferred from homology"/>
<dbReference type="Pfam" id="PF02537">
    <property type="entry name" value="CRCB"/>
    <property type="match status" value="1"/>
</dbReference>
<keyword evidence="2 10" id="KW-1003">Cell membrane</keyword>
<evidence type="ECO:0000256" key="9">
    <source>
        <dbReference type="ARBA" id="ARBA00049940"/>
    </source>
</evidence>
<keyword evidence="12" id="KW-1185">Reference proteome</keyword>
<dbReference type="GO" id="GO:0140114">
    <property type="term" value="P:cellular detoxification of fluoride"/>
    <property type="evidence" value="ECO:0007669"/>
    <property type="project" value="UniProtKB-UniRule"/>
</dbReference>
<comment type="function">
    <text evidence="9 10">Fluoride-specific ion channel. Important for reducing fluoride concentration in the cell, thus reducing its toxicity.</text>
</comment>
<dbReference type="HAMAP" id="MF_00454">
    <property type="entry name" value="FluC"/>
    <property type="match status" value="1"/>
</dbReference>
<feature type="binding site" evidence="10">
    <location>
        <position position="83"/>
    </location>
    <ligand>
        <name>Na(+)</name>
        <dbReference type="ChEBI" id="CHEBI:29101"/>
        <note>structural</note>
    </ligand>
</feature>
<keyword evidence="10" id="KW-0813">Transport</keyword>
<keyword evidence="6 10" id="KW-0407">Ion channel</keyword>
<evidence type="ECO:0000256" key="8">
    <source>
        <dbReference type="ARBA" id="ARBA00035585"/>
    </source>
</evidence>
<dbReference type="InterPro" id="IPR003691">
    <property type="entry name" value="FluC"/>
</dbReference>
<protein>
    <recommendedName>
        <fullName evidence="10">Fluoride-specific ion channel FluC</fullName>
    </recommendedName>
</protein>
<dbReference type="Proteomes" id="UP000199092">
    <property type="component" value="Chromosome I"/>
</dbReference>
<keyword evidence="10" id="KW-0915">Sodium</keyword>
<evidence type="ECO:0000256" key="6">
    <source>
        <dbReference type="ARBA" id="ARBA00023303"/>
    </source>
</evidence>
<dbReference type="PANTHER" id="PTHR28259:SF1">
    <property type="entry name" value="FLUORIDE EXPORT PROTEIN 1-RELATED"/>
    <property type="match status" value="1"/>
</dbReference>
<dbReference type="EMBL" id="LT629749">
    <property type="protein sequence ID" value="SDR76370.1"/>
    <property type="molecule type" value="Genomic_DNA"/>
</dbReference>
<gene>
    <name evidence="10" type="primary">fluC</name>
    <name evidence="10" type="synonym">crcB</name>
    <name evidence="11" type="ORF">SAMN04488543_0371</name>
</gene>
<dbReference type="GO" id="GO:0046872">
    <property type="term" value="F:metal ion binding"/>
    <property type="evidence" value="ECO:0007669"/>
    <property type="project" value="UniProtKB-KW"/>
</dbReference>
<feature type="transmembrane region" description="Helical" evidence="10">
    <location>
        <begin position="35"/>
        <end position="54"/>
    </location>
</feature>
<dbReference type="GO" id="GO:0005886">
    <property type="term" value="C:plasma membrane"/>
    <property type="evidence" value="ECO:0007669"/>
    <property type="project" value="UniProtKB-SubCell"/>
</dbReference>
<accession>A0A1H1LPW8</accession>
<keyword evidence="3 10" id="KW-0812">Transmembrane</keyword>
<feature type="transmembrane region" description="Helical" evidence="10">
    <location>
        <begin position="102"/>
        <end position="123"/>
    </location>
</feature>
<comment type="catalytic activity">
    <reaction evidence="8">
        <text>fluoride(in) = fluoride(out)</text>
        <dbReference type="Rhea" id="RHEA:76159"/>
        <dbReference type="ChEBI" id="CHEBI:17051"/>
    </reaction>
    <physiologicalReaction direction="left-to-right" evidence="8">
        <dbReference type="Rhea" id="RHEA:76160"/>
    </physiologicalReaction>
</comment>
<keyword evidence="10" id="KW-0479">Metal-binding</keyword>
<evidence type="ECO:0000256" key="3">
    <source>
        <dbReference type="ARBA" id="ARBA00022692"/>
    </source>
</evidence>
<dbReference type="STRING" id="546871.SAMN04488543_0371"/>
<dbReference type="AlphaFoldDB" id="A0A1H1LPW8"/>
<evidence type="ECO:0000313" key="12">
    <source>
        <dbReference type="Proteomes" id="UP000199092"/>
    </source>
</evidence>
<name>A0A1H1LPW8_9ACTN</name>
<evidence type="ECO:0000256" key="5">
    <source>
        <dbReference type="ARBA" id="ARBA00023136"/>
    </source>
</evidence>
<dbReference type="PANTHER" id="PTHR28259">
    <property type="entry name" value="FLUORIDE EXPORT PROTEIN 1-RELATED"/>
    <property type="match status" value="1"/>
</dbReference>
<keyword evidence="10" id="KW-0406">Ion transport</keyword>